<keyword evidence="3" id="KW-0134">Cell wall</keyword>
<keyword evidence="7" id="KW-0961">Cell wall biogenesis/degradation</keyword>
<dbReference type="InterPro" id="IPR011050">
    <property type="entry name" value="Pectin_lyase_fold/virulence"/>
</dbReference>
<dbReference type="AlphaFoldDB" id="A0A2U1NSS6"/>
<keyword evidence="6 8" id="KW-0326">Glycosidase</keyword>
<proteinExistence type="inferred from homology"/>
<comment type="similarity">
    <text evidence="2 8">Belongs to the glycosyl hydrolase 28 family.</text>
</comment>
<evidence type="ECO:0000256" key="3">
    <source>
        <dbReference type="ARBA" id="ARBA00022512"/>
    </source>
</evidence>
<evidence type="ECO:0000313" key="9">
    <source>
        <dbReference type="EMBL" id="PWA76562.1"/>
    </source>
</evidence>
<organism evidence="9 10">
    <name type="scientific">Artemisia annua</name>
    <name type="common">Sweet wormwood</name>
    <dbReference type="NCBI Taxonomy" id="35608"/>
    <lineage>
        <taxon>Eukaryota</taxon>
        <taxon>Viridiplantae</taxon>
        <taxon>Streptophyta</taxon>
        <taxon>Embryophyta</taxon>
        <taxon>Tracheophyta</taxon>
        <taxon>Spermatophyta</taxon>
        <taxon>Magnoliopsida</taxon>
        <taxon>eudicotyledons</taxon>
        <taxon>Gunneridae</taxon>
        <taxon>Pentapetalae</taxon>
        <taxon>asterids</taxon>
        <taxon>campanulids</taxon>
        <taxon>Asterales</taxon>
        <taxon>Asteraceae</taxon>
        <taxon>Asteroideae</taxon>
        <taxon>Anthemideae</taxon>
        <taxon>Artemisiinae</taxon>
        <taxon>Artemisia</taxon>
    </lineage>
</organism>
<name>A0A2U1NSS6_ARTAN</name>
<dbReference type="OrthoDB" id="187139at2759"/>
<evidence type="ECO:0000256" key="8">
    <source>
        <dbReference type="RuleBase" id="RU361169"/>
    </source>
</evidence>
<dbReference type="GO" id="GO:0071555">
    <property type="term" value="P:cell wall organization"/>
    <property type="evidence" value="ECO:0007669"/>
    <property type="project" value="UniProtKB-KW"/>
</dbReference>
<keyword evidence="4" id="KW-0964">Secreted</keyword>
<dbReference type="Proteomes" id="UP000245207">
    <property type="component" value="Unassembled WGS sequence"/>
</dbReference>
<dbReference type="EMBL" id="PKPP01002251">
    <property type="protein sequence ID" value="PWA76562.1"/>
    <property type="molecule type" value="Genomic_DNA"/>
</dbReference>
<keyword evidence="5 8" id="KW-0378">Hydrolase</keyword>
<evidence type="ECO:0000313" key="10">
    <source>
        <dbReference type="Proteomes" id="UP000245207"/>
    </source>
</evidence>
<protein>
    <submittedName>
        <fullName evidence="9">Glycoside hydrolase, family 28</fullName>
    </submittedName>
</protein>
<dbReference type="InterPro" id="IPR000743">
    <property type="entry name" value="Glyco_hydro_28"/>
</dbReference>
<evidence type="ECO:0000256" key="4">
    <source>
        <dbReference type="ARBA" id="ARBA00022525"/>
    </source>
</evidence>
<dbReference type="Pfam" id="PF00295">
    <property type="entry name" value="Glyco_hydro_28"/>
    <property type="match status" value="1"/>
</dbReference>
<sequence length="127" mass="13889">MTNVENPIILTQFYCPHTHDSNQCKDILPMVKINDVRFKDIHGTSSEQIAINITCSAHPGSCELISLQNINIQARNSSISVGSTCKNAHPLILQPVSPPVVCTPPSLIEMALDYNYDEKSQDGIAIA</sequence>
<dbReference type="PANTHER" id="PTHR31375">
    <property type="match status" value="1"/>
</dbReference>
<comment type="subcellular location">
    <subcellularLocation>
        <location evidence="1">Secreted</location>
        <location evidence="1">Cell wall</location>
    </subcellularLocation>
</comment>
<comment type="caution">
    <text evidence="9">The sequence shown here is derived from an EMBL/GenBank/DDBJ whole genome shotgun (WGS) entry which is preliminary data.</text>
</comment>
<gene>
    <name evidence="9" type="ORF">CTI12_AA233320</name>
</gene>
<keyword evidence="10" id="KW-1185">Reference proteome</keyword>
<evidence type="ECO:0000256" key="7">
    <source>
        <dbReference type="ARBA" id="ARBA00023316"/>
    </source>
</evidence>
<accession>A0A2U1NSS6</accession>
<dbReference type="SUPFAM" id="SSF51126">
    <property type="entry name" value="Pectin lyase-like"/>
    <property type="match status" value="1"/>
</dbReference>
<evidence type="ECO:0000256" key="6">
    <source>
        <dbReference type="ARBA" id="ARBA00023295"/>
    </source>
</evidence>
<dbReference type="InterPro" id="IPR012334">
    <property type="entry name" value="Pectin_lyas_fold"/>
</dbReference>
<evidence type="ECO:0000256" key="5">
    <source>
        <dbReference type="ARBA" id="ARBA00022801"/>
    </source>
</evidence>
<dbReference type="Gene3D" id="2.160.20.10">
    <property type="entry name" value="Single-stranded right-handed beta-helix, Pectin lyase-like"/>
    <property type="match status" value="1"/>
</dbReference>
<evidence type="ECO:0000256" key="2">
    <source>
        <dbReference type="ARBA" id="ARBA00008834"/>
    </source>
</evidence>
<dbReference type="GO" id="GO:0005975">
    <property type="term" value="P:carbohydrate metabolic process"/>
    <property type="evidence" value="ECO:0007669"/>
    <property type="project" value="InterPro"/>
</dbReference>
<reference evidence="9 10" key="1">
    <citation type="journal article" date="2018" name="Mol. Plant">
        <title>The genome of Artemisia annua provides insight into the evolution of Asteraceae family and artemisinin biosynthesis.</title>
        <authorList>
            <person name="Shen Q."/>
            <person name="Zhang L."/>
            <person name="Liao Z."/>
            <person name="Wang S."/>
            <person name="Yan T."/>
            <person name="Shi P."/>
            <person name="Liu M."/>
            <person name="Fu X."/>
            <person name="Pan Q."/>
            <person name="Wang Y."/>
            <person name="Lv Z."/>
            <person name="Lu X."/>
            <person name="Zhang F."/>
            <person name="Jiang W."/>
            <person name="Ma Y."/>
            <person name="Chen M."/>
            <person name="Hao X."/>
            <person name="Li L."/>
            <person name="Tang Y."/>
            <person name="Lv G."/>
            <person name="Zhou Y."/>
            <person name="Sun X."/>
            <person name="Brodelius P.E."/>
            <person name="Rose J.K.C."/>
            <person name="Tang K."/>
        </authorList>
    </citation>
    <scope>NUCLEOTIDE SEQUENCE [LARGE SCALE GENOMIC DNA]</scope>
    <source>
        <strain evidence="10">cv. Huhao1</strain>
        <tissue evidence="9">Leaf</tissue>
    </source>
</reference>
<dbReference type="STRING" id="35608.A0A2U1NSS6"/>
<dbReference type="GO" id="GO:0004650">
    <property type="term" value="F:polygalacturonase activity"/>
    <property type="evidence" value="ECO:0007669"/>
    <property type="project" value="InterPro"/>
</dbReference>
<evidence type="ECO:0000256" key="1">
    <source>
        <dbReference type="ARBA" id="ARBA00004191"/>
    </source>
</evidence>